<evidence type="ECO:0000313" key="8">
    <source>
        <dbReference type="Proteomes" id="UP000494256"/>
    </source>
</evidence>
<dbReference type="PANTHER" id="PTHR23259:SF70">
    <property type="entry name" value="ACCESSORY GLAND PROTEIN ACP62F-RELATED"/>
    <property type="match status" value="1"/>
</dbReference>
<dbReference type="PANTHER" id="PTHR23259">
    <property type="entry name" value="RIDDLE"/>
    <property type="match status" value="1"/>
</dbReference>
<accession>A0A8S1AXB3</accession>
<sequence>MQHHMCRDEDKISKACYWPNEVYEPCFGGCAEVSCDNPRNHLRPCYPYCEPGCICEDPYVRDDRTHQCVLPQDCSPTQMGIPVPVKRADKGPLPLGKYPGRVSRAHKRDDSPLDFPENDMLQGNNNVNPIAAVNQKEDFKRGSEVSRMGNYFNIVIAPPPIKALQPRKLIGGDAYRTAAKRIT</sequence>
<dbReference type="InterPro" id="IPR051368">
    <property type="entry name" value="SerProtInhib-TIL_Domain"/>
</dbReference>
<dbReference type="InterPro" id="IPR036084">
    <property type="entry name" value="Ser_inhib-like_sf"/>
</dbReference>
<keyword evidence="2" id="KW-1015">Disulfide bond</keyword>
<dbReference type="InterPro" id="IPR002919">
    <property type="entry name" value="TIL_dom"/>
</dbReference>
<reference evidence="7 8" key="1">
    <citation type="submission" date="2020-04" db="EMBL/GenBank/DDBJ databases">
        <authorList>
            <person name="Wallbank WR R."/>
            <person name="Pardo Diaz C."/>
            <person name="Kozak K."/>
            <person name="Martin S."/>
            <person name="Jiggins C."/>
            <person name="Moest M."/>
            <person name="Warren A I."/>
            <person name="Byers J.R.P. K."/>
            <person name="Montejo-Kovacevich G."/>
            <person name="Yen C E."/>
        </authorList>
    </citation>
    <scope>NUCLEOTIDE SEQUENCE [LARGE SCALE GENOMIC DNA]</scope>
</reference>
<gene>
    <name evidence="6" type="ORF">APLA_LOCUS14072</name>
    <name evidence="5" type="ORF">APLA_LOCUS6413</name>
</gene>
<organism evidence="6 7">
    <name type="scientific">Arctia plantaginis</name>
    <name type="common">Wood tiger moth</name>
    <name type="synonym">Phalaena plantaginis</name>
    <dbReference type="NCBI Taxonomy" id="874455"/>
    <lineage>
        <taxon>Eukaryota</taxon>
        <taxon>Metazoa</taxon>
        <taxon>Ecdysozoa</taxon>
        <taxon>Arthropoda</taxon>
        <taxon>Hexapoda</taxon>
        <taxon>Insecta</taxon>
        <taxon>Pterygota</taxon>
        <taxon>Neoptera</taxon>
        <taxon>Endopterygota</taxon>
        <taxon>Lepidoptera</taxon>
        <taxon>Glossata</taxon>
        <taxon>Ditrysia</taxon>
        <taxon>Noctuoidea</taxon>
        <taxon>Erebidae</taxon>
        <taxon>Arctiinae</taxon>
        <taxon>Arctia</taxon>
    </lineage>
</organism>
<dbReference type="CDD" id="cd19941">
    <property type="entry name" value="TIL"/>
    <property type="match status" value="1"/>
</dbReference>
<comment type="caution">
    <text evidence="6">The sequence shown here is derived from an EMBL/GenBank/DDBJ whole genome shotgun (WGS) entry which is preliminary data.</text>
</comment>
<dbReference type="Gene3D" id="2.10.25.10">
    <property type="entry name" value="Laminin"/>
    <property type="match status" value="1"/>
</dbReference>
<keyword evidence="1" id="KW-0646">Protease inhibitor</keyword>
<dbReference type="EMBL" id="CADEBD010000294">
    <property type="protein sequence ID" value="CAB3234106.1"/>
    <property type="molecule type" value="Genomic_DNA"/>
</dbReference>
<dbReference type="EMBL" id="CADEBC010000561">
    <property type="protein sequence ID" value="CAB3253377.1"/>
    <property type="molecule type" value="Genomic_DNA"/>
</dbReference>
<dbReference type="AlphaFoldDB" id="A0A8S1AXB3"/>
<name>A0A8S1AXB3_ARCPL</name>
<dbReference type="SUPFAM" id="SSF57567">
    <property type="entry name" value="Serine protease inhibitors"/>
    <property type="match status" value="1"/>
</dbReference>
<evidence type="ECO:0000256" key="3">
    <source>
        <dbReference type="SAM" id="MobiDB-lite"/>
    </source>
</evidence>
<dbReference type="Proteomes" id="UP000494256">
    <property type="component" value="Unassembled WGS sequence"/>
</dbReference>
<feature type="region of interest" description="Disordered" evidence="3">
    <location>
        <begin position="81"/>
        <end position="111"/>
    </location>
</feature>
<evidence type="ECO:0000256" key="1">
    <source>
        <dbReference type="ARBA" id="ARBA00022690"/>
    </source>
</evidence>
<feature type="domain" description="TIL" evidence="4">
    <location>
        <begin position="19"/>
        <end position="74"/>
    </location>
</feature>
<dbReference type="OrthoDB" id="7491005at2759"/>
<protein>
    <recommendedName>
        <fullName evidence="4">TIL domain-containing protein</fullName>
    </recommendedName>
</protein>
<evidence type="ECO:0000256" key="2">
    <source>
        <dbReference type="ARBA" id="ARBA00023157"/>
    </source>
</evidence>
<keyword evidence="7" id="KW-1185">Reference proteome</keyword>
<dbReference type="Proteomes" id="UP000494106">
    <property type="component" value="Unassembled WGS sequence"/>
</dbReference>
<dbReference type="GO" id="GO:0030414">
    <property type="term" value="F:peptidase inhibitor activity"/>
    <property type="evidence" value="ECO:0007669"/>
    <property type="project" value="UniProtKB-KW"/>
</dbReference>
<proteinExistence type="predicted"/>
<dbReference type="Pfam" id="PF01826">
    <property type="entry name" value="TIL"/>
    <property type="match status" value="1"/>
</dbReference>
<evidence type="ECO:0000313" key="5">
    <source>
        <dbReference type="EMBL" id="CAB3234106.1"/>
    </source>
</evidence>
<evidence type="ECO:0000313" key="7">
    <source>
        <dbReference type="Proteomes" id="UP000494106"/>
    </source>
</evidence>
<evidence type="ECO:0000313" key="6">
    <source>
        <dbReference type="EMBL" id="CAB3253377.1"/>
    </source>
</evidence>
<evidence type="ECO:0000259" key="4">
    <source>
        <dbReference type="Pfam" id="PF01826"/>
    </source>
</evidence>